<dbReference type="EMBL" id="AHHD01000253">
    <property type="protein sequence ID" value="EKG17202.1"/>
    <property type="molecule type" value="Genomic_DNA"/>
</dbReference>
<organism evidence="5 6">
    <name type="scientific">Macrophomina phaseolina (strain MS6)</name>
    <name type="common">Charcoal rot fungus</name>
    <dbReference type="NCBI Taxonomy" id="1126212"/>
    <lineage>
        <taxon>Eukaryota</taxon>
        <taxon>Fungi</taxon>
        <taxon>Dikarya</taxon>
        <taxon>Ascomycota</taxon>
        <taxon>Pezizomycotina</taxon>
        <taxon>Dothideomycetes</taxon>
        <taxon>Dothideomycetes incertae sedis</taxon>
        <taxon>Botryosphaeriales</taxon>
        <taxon>Botryosphaeriaceae</taxon>
        <taxon>Macrophomina</taxon>
    </lineage>
</organism>
<evidence type="ECO:0000256" key="3">
    <source>
        <dbReference type="ARBA" id="ARBA00029631"/>
    </source>
</evidence>
<feature type="region of interest" description="Disordered" evidence="4">
    <location>
        <begin position="162"/>
        <end position="194"/>
    </location>
</feature>
<dbReference type="AlphaFoldDB" id="K2RWV6"/>
<comment type="similarity">
    <text evidence="1">Belongs to the MTFP1 family.</text>
</comment>
<comment type="caution">
    <text evidence="5">The sequence shown here is derived from an EMBL/GenBank/DDBJ whole genome shotgun (WGS) entry which is preliminary data.</text>
</comment>
<dbReference type="VEuPathDB" id="FungiDB:MPH_05580"/>
<name>K2RWV6_MACPH</name>
<sequence length="317" mass="35549">MPKDDDFSDIPRERNEPRPDFSKQPIPRKKLPPSIQETLDDEEKLWEALYEGQYVFFSSLFLLLKPLSLTGSIRHSSGESTDSNIRYAAYASRIRTILMSAHRYVAYTSDIGESFRPVAHPYLVKGAYGVSWAYLAGDVGYEGYKAYLRNQRTIYGENWEKPITSSDKNAPAQPESQKLGPGITGGEQKQQLQPIGKVSPLEDYRTVMAQRAIFQGVASMGLPAFTIHSAVKYSGRALKNHKNPKVRTWGPIGLGLAIVPFLPYIFDEPVEKAVEWTFHKTIETIYGHDAVAGRPVVGQQELRQAESKAGAKKEKEL</sequence>
<feature type="compositionally biased region" description="Basic and acidic residues" evidence="4">
    <location>
        <begin position="1"/>
        <end position="21"/>
    </location>
</feature>
<dbReference type="PANTHER" id="PTHR11001:SF2">
    <property type="entry name" value="MITOCHONDRIAL FISSION PROCESS PROTEIN 1"/>
    <property type="match status" value="1"/>
</dbReference>
<dbReference type="InterPro" id="IPR019560">
    <property type="entry name" value="Mitochondrial_18_kDa_protein"/>
</dbReference>
<evidence type="ECO:0000256" key="2">
    <source>
        <dbReference type="ARBA" id="ARBA00017835"/>
    </source>
</evidence>
<evidence type="ECO:0000256" key="4">
    <source>
        <dbReference type="SAM" id="MobiDB-lite"/>
    </source>
</evidence>
<evidence type="ECO:0000256" key="1">
    <source>
        <dbReference type="ARBA" id="ARBA00009224"/>
    </source>
</evidence>
<proteinExistence type="inferred from homology"/>
<dbReference type="GO" id="GO:0005739">
    <property type="term" value="C:mitochondrion"/>
    <property type="evidence" value="ECO:0007669"/>
    <property type="project" value="TreeGrafter"/>
</dbReference>
<dbReference type="eggNOG" id="KOG3945">
    <property type="taxonomic scope" value="Eukaryota"/>
</dbReference>
<dbReference type="PANTHER" id="PTHR11001">
    <property type="entry name" value="MITOCHONDRIAL FISSION PROCESS PROTEIN 1"/>
    <property type="match status" value="1"/>
</dbReference>
<protein>
    <recommendedName>
        <fullName evidence="2">Mitochondrial fission process protein 1</fullName>
    </recommendedName>
    <alternativeName>
        <fullName evidence="3">Mitochondrial 18 kDa protein</fullName>
    </alternativeName>
</protein>
<dbReference type="OrthoDB" id="424969at2759"/>
<dbReference type="Pfam" id="PF10558">
    <property type="entry name" value="MTP18"/>
    <property type="match status" value="1"/>
</dbReference>
<feature type="region of interest" description="Disordered" evidence="4">
    <location>
        <begin position="1"/>
        <end position="34"/>
    </location>
</feature>
<gene>
    <name evidence="5" type="ORF">MPH_05580</name>
</gene>
<accession>K2RWV6</accession>
<reference evidence="5 6" key="1">
    <citation type="journal article" date="2012" name="BMC Genomics">
        <title>Tools to kill: Genome of one of the most destructive plant pathogenic fungi Macrophomina phaseolina.</title>
        <authorList>
            <person name="Islam M.S."/>
            <person name="Haque M.S."/>
            <person name="Islam M.M."/>
            <person name="Emdad E.M."/>
            <person name="Halim A."/>
            <person name="Hossen Q.M.M."/>
            <person name="Hossain M.Z."/>
            <person name="Ahmed B."/>
            <person name="Rahim S."/>
            <person name="Rahman M.S."/>
            <person name="Alam M.M."/>
            <person name="Hou S."/>
            <person name="Wan X."/>
            <person name="Saito J.A."/>
            <person name="Alam M."/>
        </authorList>
    </citation>
    <scope>NUCLEOTIDE SEQUENCE [LARGE SCALE GENOMIC DNA]</scope>
    <source>
        <strain evidence="5 6">MS6</strain>
    </source>
</reference>
<dbReference type="Proteomes" id="UP000007129">
    <property type="component" value="Unassembled WGS sequence"/>
</dbReference>
<dbReference type="InParanoid" id="K2RWV6"/>
<dbReference type="GO" id="GO:0000266">
    <property type="term" value="P:mitochondrial fission"/>
    <property type="evidence" value="ECO:0007669"/>
    <property type="project" value="TreeGrafter"/>
</dbReference>
<dbReference type="HOGENOM" id="CLU_053720_0_0_1"/>
<evidence type="ECO:0000313" key="6">
    <source>
        <dbReference type="Proteomes" id="UP000007129"/>
    </source>
</evidence>
<evidence type="ECO:0000313" key="5">
    <source>
        <dbReference type="EMBL" id="EKG17202.1"/>
    </source>
</evidence>